<keyword evidence="3 4" id="KW-0012">Acyltransferase</keyword>
<dbReference type="Proteomes" id="UP001199916">
    <property type="component" value="Unassembled WGS sequence"/>
</dbReference>
<dbReference type="PANTHER" id="PTHR11104">
    <property type="entry name" value="AMINOGLYCOSIDE N3-ACETYLTRANSFERASE"/>
    <property type="match status" value="1"/>
</dbReference>
<reference evidence="5 6" key="1">
    <citation type="submission" date="2021-11" db="EMBL/GenBank/DDBJ databases">
        <title>Draft genome sequence of Paenibacillus profundus YoMME, a new Gram-positive bacteria with exoelectrogenic properties.</title>
        <authorList>
            <person name="Hubenova Y."/>
            <person name="Hubenova E."/>
            <person name="Manasiev Y."/>
            <person name="Peykov S."/>
            <person name="Mitov M."/>
        </authorList>
    </citation>
    <scope>NUCLEOTIDE SEQUENCE [LARGE SCALE GENOMIC DNA]</scope>
    <source>
        <strain evidence="5 6">YoMME</strain>
    </source>
</reference>
<evidence type="ECO:0000256" key="3">
    <source>
        <dbReference type="ARBA" id="ARBA00023315"/>
    </source>
</evidence>
<dbReference type="PANTHER" id="PTHR11104:SF0">
    <property type="entry name" value="SPBETA PROPHAGE-DERIVED AMINOGLYCOSIDE N(3')-ACETYLTRANSFERASE-LIKE PROTEIN YOKD"/>
    <property type="match status" value="1"/>
</dbReference>
<evidence type="ECO:0000313" key="5">
    <source>
        <dbReference type="EMBL" id="MCE5170336.1"/>
    </source>
</evidence>
<comment type="similarity">
    <text evidence="1 4">Belongs to the antibiotic N-acetyltransferase family.</text>
</comment>
<comment type="catalytic activity">
    <reaction evidence="4">
        <text>a 2-deoxystreptamine antibiotic + acetyl-CoA = an N(3)-acetyl-2-deoxystreptamine antibiotic + CoA + H(+)</text>
        <dbReference type="Rhea" id="RHEA:12665"/>
        <dbReference type="ChEBI" id="CHEBI:15378"/>
        <dbReference type="ChEBI" id="CHEBI:57287"/>
        <dbReference type="ChEBI" id="CHEBI:57288"/>
        <dbReference type="ChEBI" id="CHEBI:57921"/>
        <dbReference type="ChEBI" id="CHEBI:77452"/>
        <dbReference type="EC" id="2.3.1.81"/>
    </reaction>
</comment>
<name>A0ABS8YEA6_9BACL</name>
<dbReference type="EMBL" id="JAJNBZ010000009">
    <property type="protein sequence ID" value="MCE5170336.1"/>
    <property type="molecule type" value="Genomic_DNA"/>
</dbReference>
<dbReference type="InterPro" id="IPR003679">
    <property type="entry name" value="Amioglycoside_AcTrfase"/>
</dbReference>
<keyword evidence="6" id="KW-1185">Reference proteome</keyword>
<dbReference type="RefSeq" id="WP_233697088.1">
    <property type="nucleotide sequence ID" value="NZ_JAJNBZ010000009.1"/>
</dbReference>
<dbReference type="EC" id="2.3.1.-" evidence="4"/>
<keyword evidence="4" id="KW-0046">Antibiotic resistance</keyword>
<keyword evidence="2 4" id="KW-0808">Transferase</keyword>
<evidence type="ECO:0000256" key="1">
    <source>
        <dbReference type="ARBA" id="ARBA00006383"/>
    </source>
</evidence>
<evidence type="ECO:0000313" key="6">
    <source>
        <dbReference type="Proteomes" id="UP001199916"/>
    </source>
</evidence>
<dbReference type="Pfam" id="PF02522">
    <property type="entry name" value="Antibiotic_NAT"/>
    <property type="match status" value="1"/>
</dbReference>
<protein>
    <recommendedName>
        <fullName evidence="4">Aminoglycoside N(3)-acetyltransferase</fullName>
        <ecNumber evidence="4">2.3.1.-</ecNumber>
    </recommendedName>
</protein>
<proteinExistence type="inferred from homology"/>
<evidence type="ECO:0000256" key="2">
    <source>
        <dbReference type="ARBA" id="ARBA00022679"/>
    </source>
</evidence>
<accession>A0ABS8YEA6</accession>
<gene>
    <name evidence="5" type="ORF">LQV63_13550</name>
</gene>
<comment type="caution">
    <text evidence="5">The sequence shown here is derived from an EMBL/GenBank/DDBJ whole genome shotgun (WGS) entry which is preliminary data.</text>
</comment>
<sequence length="262" mass="29561">MHTKASLMKQLEQLDIDKHGTLLVHSSLKSMGEVEHGANTVLNALSEYMKDGLLVLPTHTWANINADNPKFHVDASPSCIGILPELFRKRQGVVRSWHPTHSVAALGADAIAFTTGDERCDTPCARESVWGKLLDREAAILLIGVDLRRNTFMHGVEEWADIPGRVSNEPELLYTVLPDGTEIPVPSRRHYGKNWSEHFWKVEDVFEQRGVMYKGTFGDAEARVCNTVRMTDLLFEMLHVFPDLFSDNEPLSAEFTNRFMSE</sequence>
<organism evidence="5 6">
    <name type="scientific">Paenibacillus profundus</name>
    <dbReference type="NCBI Taxonomy" id="1173085"/>
    <lineage>
        <taxon>Bacteria</taxon>
        <taxon>Bacillati</taxon>
        <taxon>Bacillota</taxon>
        <taxon>Bacilli</taxon>
        <taxon>Bacillales</taxon>
        <taxon>Paenibacillaceae</taxon>
        <taxon>Paenibacillus</taxon>
    </lineage>
</organism>
<dbReference type="InterPro" id="IPR028345">
    <property type="entry name" value="Antibiotic_NAT-like"/>
</dbReference>
<dbReference type="SUPFAM" id="SSF110710">
    <property type="entry name" value="TTHA0583/YokD-like"/>
    <property type="match status" value="1"/>
</dbReference>
<evidence type="ECO:0000256" key="4">
    <source>
        <dbReference type="RuleBase" id="RU365031"/>
    </source>
</evidence>